<feature type="signal peptide" evidence="5">
    <location>
        <begin position="1"/>
        <end position="23"/>
    </location>
</feature>
<dbReference type="InterPro" id="IPR050263">
    <property type="entry name" value="Bact_Fimbrial_Adh_Pro"/>
</dbReference>
<proteinExistence type="inferred from homology"/>
<dbReference type="Gene3D" id="2.60.40.1090">
    <property type="entry name" value="Fimbrial-type adhesion domain"/>
    <property type="match status" value="1"/>
</dbReference>
<dbReference type="InterPro" id="IPR036937">
    <property type="entry name" value="Adhesion_dom_fimbrial_sf"/>
</dbReference>
<accession>A0ABY9LXU1</accession>
<dbReference type="InterPro" id="IPR008966">
    <property type="entry name" value="Adhesion_dom_sf"/>
</dbReference>
<comment type="subcellular location">
    <subcellularLocation>
        <location evidence="1">Fimbrium</location>
    </subcellularLocation>
</comment>
<dbReference type="PANTHER" id="PTHR33420:SF3">
    <property type="entry name" value="FIMBRIAL SUBUNIT ELFA"/>
    <property type="match status" value="1"/>
</dbReference>
<evidence type="ECO:0000256" key="1">
    <source>
        <dbReference type="ARBA" id="ARBA00004561"/>
    </source>
</evidence>
<dbReference type="SUPFAM" id="SSF49401">
    <property type="entry name" value="Bacterial adhesins"/>
    <property type="match status" value="1"/>
</dbReference>
<dbReference type="EMBL" id="CP132976">
    <property type="protein sequence ID" value="WMD18512.1"/>
    <property type="molecule type" value="Genomic_DNA"/>
</dbReference>
<dbReference type="Pfam" id="PF16970">
    <property type="entry name" value="FimA"/>
    <property type="match status" value="1"/>
</dbReference>
<evidence type="ECO:0000256" key="3">
    <source>
        <dbReference type="ARBA" id="ARBA00022729"/>
    </source>
</evidence>
<organism evidence="6 7">
    <name type="scientific">Achromobacter seleniivolatilans</name>
    <dbReference type="NCBI Taxonomy" id="3047478"/>
    <lineage>
        <taxon>Bacteria</taxon>
        <taxon>Pseudomonadati</taxon>
        <taxon>Pseudomonadota</taxon>
        <taxon>Betaproteobacteria</taxon>
        <taxon>Burkholderiales</taxon>
        <taxon>Alcaligenaceae</taxon>
        <taxon>Achromobacter</taxon>
    </lineage>
</organism>
<comment type="similarity">
    <text evidence="2">Belongs to the fimbrial protein family.</text>
</comment>
<evidence type="ECO:0000256" key="4">
    <source>
        <dbReference type="ARBA" id="ARBA00023263"/>
    </source>
</evidence>
<reference evidence="6 7" key="1">
    <citation type="submission" date="2023-08" db="EMBL/GenBank/DDBJ databases">
        <title>Achromobacter seleniivolatilans sp. nov., isolated from seleniferous soil.</title>
        <authorList>
            <person name="Zhang S."/>
            <person name="Li K."/>
            <person name="Peng J."/>
            <person name="Zhao Q."/>
            <person name="Wang H."/>
            <person name="Guo Y."/>
        </authorList>
    </citation>
    <scope>NUCLEOTIDE SEQUENCE [LARGE SCALE GENOMIC DNA]</scope>
    <source>
        <strain evidence="6 7">R39</strain>
    </source>
</reference>
<keyword evidence="3 5" id="KW-0732">Signal</keyword>
<dbReference type="InterPro" id="IPR039458">
    <property type="entry name" value="FimA-like"/>
</dbReference>
<protein>
    <submittedName>
        <fullName evidence="6">Fimbrial protein</fullName>
    </submittedName>
</protein>
<gene>
    <name evidence="6" type="ORF">RAS12_17895</name>
</gene>
<feature type="chain" id="PRO_5046448557" evidence="5">
    <location>
        <begin position="24"/>
        <end position="179"/>
    </location>
</feature>
<dbReference type="RefSeq" id="WP_306937671.1">
    <property type="nucleotide sequence ID" value="NZ_CP132976.1"/>
</dbReference>
<evidence type="ECO:0000313" key="7">
    <source>
        <dbReference type="Proteomes" id="UP001234798"/>
    </source>
</evidence>
<dbReference type="PANTHER" id="PTHR33420">
    <property type="entry name" value="FIMBRIAL SUBUNIT ELFA-RELATED"/>
    <property type="match status" value="1"/>
</dbReference>
<evidence type="ECO:0000256" key="2">
    <source>
        <dbReference type="ARBA" id="ARBA00006671"/>
    </source>
</evidence>
<keyword evidence="7" id="KW-1185">Reference proteome</keyword>
<evidence type="ECO:0000313" key="6">
    <source>
        <dbReference type="EMBL" id="WMD18512.1"/>
    </source>
</evidence>
<keyword evidence="4" id="KW-0281">Fimbrium</keyword>
<name>A0ABY9LXU1_9BURK</name>
<sequence>MKHKLLTALIIAGTAMASQMASAADGTITFNGNVTAQSCTINGGGAASNFAVTLPTVSTSSLAAAGQTAGRTPFSIELTNCSPTSGNVHTFFESGPTTDLTTGHLIVAQGGAMNVQIGLQNGADQTDIKAGFADAAQNSKSVAISAGSATLPYYAQYVATGAATAGAANSSVMYTIAYQ</sequence>
<dbReference type="Proteomes" id="UP001234798">
    <property type="component" value="Chromosome"/>
</dbReference>
<evidence type="ECO:0000256" key="5">
    <source>
        <dbReference type="SAM" id="SignalP"/>
    </source>
</evidence>